<dbReference type="InterPro" id="IPR007529">
    <property type="entry name" value="Znf_HIT"/>
</dbReference>
<dbReference type="Proteomes" id="UP001233999">
    <property type="component" value="Unassembled WGS sequence"/>
</dbReference>
<evidence type="ECO:0000259" key="2">
    <source>
        <dbReference type="PROSITE" id="PS51083"/>
    </source>
</evidence>
<evidence type="ECO:0000313" key="3">
    <source>
        <dbReference type="EMBL" id="KAJ9592382.1"/>
    </source>
</evidence>
<reference evidence="3" key="1">
    <citation type="journal article" date="2023" name="IScience">
        <title>Live-bearing cockroach genome reveals convergent evolutionary mechanisms linked to viviparity in insects and beyond.</title>
        <authorList>
            <person name="Fouks B."/>
            <person name="Harrison M.C."/>
            <person name="Mikhailova A.A."/>
            <person name="Marchal E."/>
            <person name="English S."/>
            <person name="Carruthers M."/>
            <person name="Jennings E.C."/>
            <person name="Chiamaka E.L."/>
            <person name="Frigard R.A."/>
            <person name="Pippel M."/>
            <person name="Attardo G.M."/>
            <person name="Benoit J.B."/>
            <person name="Bornberg-Bauer E."/>
            <person name="Tobe S.S."/>
        </authorList>
    </citation>
    <scope>NUCLEOTIDE SEQUENCE</scope>
    <source>
        <strain evidence="3">Stay&amp;Tobe</strain>
    </source>
</reference>
<keyword evidence="1" id="KW-0862">Zinc</keyword>
<evidence type="ECO:0000313" key="4">
    <source>
        <dbReference type="Proteomes" id="UP001233999"/>
    </source>
</evidence>
<keyword evidence="4" id="KW-1185">Reference proteome</keyword>
<dbReference type="PROSITE" id="PS51083">
    <property type="entry name" value="ZF_HIT"/>
    <property type="match status" value="1"/>
</dbReference>
<dbReference type="GO" id="GO:0008270">
    <property type="term" value="F:zinc ion binding"/>
    <property type="evidence" value="ECO:0007669"/>
    <property type="project" value="UniProtKB-UniRule"/>
</dbReference>
<name>A0AAD8A5Z1_DIPPU</name>
<sequence length="130" mass="15069">MPCAICYCKDSKYKCPNCRISYCSLQCWNEHKKTPCKVIKEEEPSVIEEKPRDYDYKTEDTVSLEKLKLLERSTILQQILKNQHLRELLTSIDNSSNPGQAMKLAMQEPLFVEFADECLKIVEPLEDAPP</sequence>
<comment type="caution">
    <text evidence="3">The sequence shown here is derived from an EMBL/GenBank/DDBJ whole genome shotgun (WGS) entry which is preliminary data.</text>
</comment>
<dbReference type="EMBL" id="JASPKZ010003837">
    <property type="protein sequence ID" value="KAJ9592382.1"/>
    <property type="molecule type" value="Genomic_DNA"/>
</dbReference>
<keyword evidence="1" id="KW-0863">Zinc-finger</keyword>
<evidence type="ECO:0000256" key="1">
    <source>
        <dbReference type="PROSITE-ProRule" id="PRU00453"/>
    </source>
</evidence>
<keyword evidence="1" id="KW-0479">Metal-binding</keyword>
<dbReference type="Gene3D" id="3.30.60.190">
    <property type="match status" value="1"/>
</dbReference>
<dbReference type="SUPFAM" id="SSF144232">
    <property type="entry name" value="HIT/MYND zinc finger-like"/>
    <property type="match status" value="1"/>
</dbReference>
<protein>
    <recommendedName>
        <fullName evidence="2">HIT-type domain-containing protein</fullName>
    </recommendedName>
</protein>
<dbReference type="Pfam" id="PF21373">
    <property type="entry name" value="ZNHIT3_C"/>
    <property type="match status" value="1"/>
</dbReference>
<reference evidence="3" key="2">
    <citation type="submission" date="2023-05" db="EMBL/GenBank/DDBJ databases">
        <authorList>
            <person name="Fouks B."/>
        </authorList>
    </citation>
    <scope>NUCLEOTIDE SEQUENCE</scope>
    <source>
        <strain evidence="3">Stay&amp;Tobe</strain>
        <tissue evidence="3">Testes</tissue>
    </source>
</reference>
<dbReference type="AlphaFoldDB" id="A0AAD8A5Z1"/>
<proteinExistence type="predicted"/>
<feature type="domain" description="HIT-type" evidence="2">
    <location>
        <begin position="3"/>
        <end position="36"/>
    </location>
</feature>
<organism evidence="3 4">
    <name type="scientific">Diploptera punctata</name>
    <name type="common">Pacific beetle cockroach</name>
    <dbReference type="NCBI Taxonomy" id="6984"/>
    <lineage>
        <taxon>Eukaryota</taxon>
        <taxon>Metazoa</taxon>
        <taxon>Ecdysozoa</taxon>
        <taxon>Arthropoda</taxon>
        <taxon>Hexapoda</taxon>
        <taxon>Insecta</taxon>
        <taxon>Pterygota</taxon>
        <taxon>Neoptera</taxon>
        <taxon>Polyneoptera</taxon>
        <taxon>Dictyoptera</taxon>
        <taxon>Blattodea</taxon>
        <taxon>Blaberoidea</taxon>
        <taxon>Blaberidae</taxon>
        <taxon>Diplopterinae</taxon>
        <taxon>Diploptera</taxon>
    </lineage>
</organism>
<accession>A0AAD8A5Z1</accession>
<dbReference type="InterPro" id="IPR048371">
    <property type="entry name" value="ZNHIT3_C"/>
</dbReference>
<dbReference type="Pfam" id="PF04438">
    <property type="entry name" value="zf-HIT"/>
    <property type="match status" value="1"/>
</dbReference>
<dbReference type="CDD" id="cd23024">
    <property type="entry name" value="zf-HIT_ZNHIT2-3"/>
    <property type="match status" value="1"/>
</dbReference>
<gene>
    <name evidence="3" type="ORF">L9F63_015950</name>
</gene>